<dbReference type="InterPro" id="IPR000834">
    <property type="entry name" value="Peptidase_M14"/>
</dbReference>
<evidence type="ECO:0000313" key="17">
    <source>
        <dbReference type="Proteomes" id="UP000237631"/>
    </source>
</evidence>
<evidence type="ECO:0000256" key="6">
    <source>
        <dbReference type="ARBA" id="ARBA00022670"/>
    </source>
</evidence>
<keyword evidence="8" id="KW-0378">Hydrolase</keyword>
<evidence type="ECO:0000256" key="2">
    <source>
        <dbReference type="ARBA" id="ARBA00003091"/>
    </source>
</evidence>
<name>A0A2S6C9R1_9PEZI</name>
<organism evidence="16 17">
    <name type="scientific">Cercospora berteroae</name>
    <dbReference type="NCBI Taxonomy" id="357750"/>
    <lineage>
        <taxon>Eukaryota</taxon>
        <taxon>Fungi</taxon>
        <taxon>Dikarya</taxon>
        <taxon>Ascomycota</taxon>
        <taxon>Pezizomycotina</taxon>
        <taxon>Dothideomycetes</taxon>
        <taxon>Dothideomycetidae</taxon>
        <taxon>Mycosphaerellales</taxon>
        <taxon>Mycosphaerellaceae</taxon>
        <taxon>Cercospora</taxon>
    </lineage>
</organism>
<feature type="domain" description="Peptidase M14" evidence="15">
    <location>
        <begin position="120"/>
        <end position="425"/>
    </location>
</feature>
<comment type="function">
    <text evidence="2">Extracellular metalloprotease that contributes to pathogenicity.</text>
</comment>
<comment type="caution">
    <text evidence="16">The sequence shown here is derived from an EMBL/GenBank/DDBJ whole genome shotgun (WGS) entry which is preliminary data.</text>
</comment>
<comment type="similarity">
    <text evidence="4 13">Belongs to the peptidase M14 family.</text>
</comment>
<dbReference type="PRINTS" id="PR00765">
    <property type="entry name" value="CRBOXYPTASEA"/>
</dbReference>
<dbReference type="FunFam" id="3.40.630.10:FF:000165">
    <property type="entry name" value="Glucan 1,4-alpha-glucosidase, putative"/>
    <property type="match status" value="1"/>
</dbReference>
<feature type="chain" id="PRO_5015404026" description="Peptidase M14 domain-containing protein" evidence="14">
    <location>
        <begin position="16"/>
        <end position="425"/>
    </location>
</feature>
<evidence type="ECO:0000256" key="7">
    <source>
        <dbReference type="ARBA" id="ARBA00022729"/>
    </source>
</evidence>
<dbReference type="SUPFAM" id="SSF53187">
    <property type="entry name" value="Zn-dependent exopeptidases"/>
    <property type="match status" value="1"/>
</dbReference>
<feature type="signal peptide" evidence="14">
    <location>
        <begin position="1"/>
        <end position="15"/>
    </location>
</feature>
<keyword evidence="5" id="KW-0964">Secreted</keyword>
<evidence type="ECO:0000256" key="5">
    <source>
        <dbReference type="ARBA" id="ARBA00022525"/>
    </source>
</evidence>
<dbReference type="AlphaFoldDB" id="A0A2S6C9R1"/>
<keyword evidence="10" id="KW-0843">Virulence</keyword>
<gene>
    <name evidence="16" type="ORF">CBER1_07634</name>
</gene>
<dbReference type="Gene3D" id="3.40.630.10">
    <property type="entry name" value="Zn peptidases"/>
    <property type="match status" value="1"/>
</dbReference>
<accession>A0A2S6C9R1</accession>
<evidence type="ECO:0000259" key="15">
    <source>
        <dbReference type="PROSITE" id="PS52035"/>
    </source>
</evidence>
<evidence type="ECO:0000256" key="4">
    <source>
        <dbReference type="ARBA" id="ARBA00005988"/>
    </source>
</evidence>
<keyword evidence="9" id="KW-0862">Zinc</keyword>
<dbReference type="GO" id="GO:0008270">
    <property type="term" value="F:zinc ion binding"/>
    <property type="evidence" value="ECO:0007669"/>
    <property type="project" value="InterPro"/>
</dbReference>
<dbReference type="GO" id="GO:0004181">
    <property type="term" value="F:metallocarboxypeptidase activity"/>
    <property type="evidence" value="ECO:0007669"/>
    <property type="project" value="InterPro"/>
</dbReference>
<evidence type="ECO:0000313" key="16">
    <source>
        <dbReference type="EMBL" id="PPJ56481.1"/>
    </source>
</evidence>
<evidence type="ECO:0000256" key="11">
    <source>
        <dbReference type="ARBA" id="ARBA00023049"/>
    </source>
</evidence>
<evidence type="ECO:0000256" key="10">
    <source>
        <dbReference type="ARBA" id="ARBA00023026"/>
    </source>
</evidence>
<dbReference type="PROSITE" id="PS52035">
    <property type="entry name" value="PEPTIDASE_M14"/>
    <property type="match status" value="1"/>
</dbReference>
<protein>
    <recommendedName>
        <fullName evidence="15">Peptidase M14 domain-containing protein</fullName>
    </recommendedName>
</protein>
<evidence type="ECO:0000256" key="8">
    <source>
        <dbReference type="ARBA" id="ARBA00022801"/>
    </source>
</evidence>
<evidence type="ECO:0000256" key="14">
    <source>
        <dbReference type="SAM" id="SignalP"/>
    </source>
</evidence>
<keyword evidence="17" id="KW-1185">Reference proteome</keyword>
<dbReference type="CDD" id="cd03860">
    <property type="entry name" value="M14_CP_A-B_like"/>
    <property type="match status" value="1"/>
</dbReference>
<dbReference type="Proteomes" id="UP000237631">
    <property type="component" value="Unassembled WGS sequence"/>
</dbReference>
<keyword evidence="7 14" id="KW-0732">Signal</keyword>
<evidence type="ECO:0000256" key="3">
    <source>
        <dbReference type="ARBA" id="ARBA00004613"/>
    </source>
</evidence>
<dbReference type="GO" id="GO:0005576">
    <property type="term" value="C:extracellular region"/>
    <property type="evidence" value="ECO:0007669"/>
    <property type="project" value="UniProtKB-SubCell"/>
</dbReference>
<proteinExistence type="inferred from homology"/>
<dbReference type="Pfam" id="PF00246">
    <property type="entry name" value="Peptidase_M14"/>
    <property type="match status" value="1"/>
</dbReference>
<evidence type="ECO:0000256" key="12">
    <source>
        <dbReference type="ARBA" id="ARBA00023145"/>
    </source>
</evidence>
<keyword evidence="6" id="KW-0645">Protease</keyword>
<comment type="subcellular location">
    <subcellularLocation>
        <location evidence="3">Secreted</location>
    </subcellularLocation>
</comment>
<keyword evidence="12" id="KW-0865">Zymogen</keyword>
<sequence length="425" mass="46406">MFVLRLLSLAPLALASVLPRQEAVNYDGYRVYRVATAGQDAAVLDALSALDYEQWSHKASDYIDLSVGSDQVDTFEALGLNYQVMHADLGADIAEEAQSLAAPVKRQAGNQGPGSTWFNAYHSYADHVQYWRDLVAGFPSNSQRFTAGSSFENREIFGVKLFGNGTSTNKPALVWHGTVHAREWISTMTVEFLAASIVDGYKKGNPEFTAILNKYDIYILPVVNPDGFVYSQRLDRLWRKNRAPGPSVLGRVCYGTDINRNWPYQWTGDPNGASTDPCAQTYKGRSAGDTPEMKALTAQLKTVTDRQNLVQYIDFHSYGNYLLSPYGYTSNVPANSAAQVSLARRAAAAITAVYGTGYTTGPSGATLYPTTGSSTDYAHDVAGADYSYTFELRDKGQFGFLLPANQIRPTGEEVLAGIKVLIAGI</sequence>
<dbReference type="PANTHER" id="PTHR11705:SF143">
    <property type="entry name" value="SLL0236 PROTEIN"/>
    <property type="match status" value="1"/>
</dbReference>
<dbReference type="SMART" id="SM00631">
    <property type="entry name" value="Zn_pept"/>
    <property type="match status" value="1"/>
</dbReference>
<feature type="active site" description="Proton donor/acceptor" evidence="13">
    <location>
        <position position="391"/>
    </location>
</feature>
<evidence type="ECO:0000256" key="9">
    <source>
        <dbReference type="ARBA" id="ARBA00022833"/>
    </source>
</evidence>
<dbReference type="EMBL" id="PNEN01000517">
    <property type="protein sequence ID" value="PPJ56481.1"/>
    <property type="molecule type" value="Genomic_DNA"/>
</dbReference>
<dbReference type="STRING" id="357750.A0A2S6C9R1"/>
<dbReference type="PANTHER" id="PTHR11705">
    <property type="entry name" value="PROTEASE FAMILY M14 CARBOXYPEPTIDASE A,B"/>
    <property type="match status" value="1"/>
</dbReference>
<comment type="cofactor">
    <cofactor evidence="1">
        <name>Zn(2+)</name>
        <dbReference type="ChEBI" id="CHEBI:29105"/>
    </cofactor>
</comment>
<dbReference type="GO" id="GO:0006508">
    <property type="term" value="P:proteolysis"/>
    <property type="evidence" value="ECO:0007669"/>
    <property type="project" value="UniProtKB-KW"/>
</dbReference>
<keyword evidence="11" id="KW-0482">Metalloprotease</keyword>
<evidence type="ECO:0000256" key="1">
    <source>
        <dbReference type="ARBA" id="ARBA00001947"/>
    </source>
</evidence>
<evidence type="ECO:0000256" key="13">
    <source>
        <dbReference type="PROSITE-ProRule" id="PRU01379"/>
    </source>
</evidence>
<dbReference type="OrthoDB" id="3626597at2759"/>
<reference evidence="17" key="1">
    <citation type="journal article" date="2017" name="bioRxiv">
        <title>Conservation of a gene cluster reveals novel cercosporin biosynthetic mechanisms and extends production to the genus Colletotrichum.</title>
        <authorList>
            <person name="de Jonge R."/>
            <person name="Ebert M.K."/>
            <person name="Huitt-Roehl C.R."/>
            <person name="Pal P."/>
            <person name="Suttle J.C."/>
            <person name="Spanner R.E."/>
            <person name="Neubauer J.D."/>
            <person name="Jurick W.M.II."/>
            <person name="Stott K.A."/>
            <person name="Secor G.A."/>
            <person name="Thomma B.P.H.J."/>
            <person name="Van de Peer Y."/>
            <person name="Townsend C.A."/>
            <person name="Bolton M.D."/>
        </authorList>
    </citation>
    <scope>NUCLEOTIDE SEQUENCE [LARGE SCALE GENOMIC DNA]</scope>
    <source>
        <strain evidence="17">CBS538.71</strain>
    </source>
</reference>
<dbReference type="SUPFAM" id="SSF54897">
    <property type="entry name" value="Protease propeptides/inhibitors"/>
    <property type="match status" value="1"/>
</dbReference>